<dbReference type="AlphaFoldDB" id="A0A5D0MGU6"/>
<dbReference type="EMBL" id="VSIX01000054">
    <property type="protein sequence ID" value="TYB31115.1"/>
    <property type="molecule type" value="Genomic_DNA"/>
</dbReference>
<proteinExistence type="predicted"/>
<dbReference type="Proteomes" id="UP000324143">
    <property type="component" value="Unassembled WGS sequence"/>
</dbReference>
<evidence type="ECO:0000313" key="3">
    <source>
        <dbReference type="Proteomes" id="UP000324143"/>
    </source>
</evidence>
<feature type="coiled-coil region" evidence="1">
    <location>
        <begin position="15"/>
        <end position="42"/>
    </location>
</feature>
<name>A0A5D0MGU6_9BACT</name>
<reference evidence="2" key="1">
    <citation type="submission" date="2019-08" db="EMBL/GenBank/DDBJ databases">
        <title>Genomic characterization of a novel candidate phylum (ARYD3) from a high temperature, high salinity tertiary oil reservoir in north central Oklahoma, USA.</title>
        <authorList>
            <person name="Youssef N.H."/>
            <person name="Yadav A."/>
            <person name="Elshahed M.S."/>
        </authorList>
    </citation>
    <scope>NUCLEOTIDE SEQUENCE [LARGE SCALE GENOMIC DNA]</scope>
    <source>
        <strain evidence="2">ARYD3</strain>
    </source>
</reference>
<sequence length="113" mass="13640">MKLKREKIWDFDIPENVLKSILDNLENGLKKIETELDEETVYLVINNIIKGKFEYKNAYVHMPADELLRLTKKIIKGSGNKRLLPRWTITKEKRKEIENREPMSDEEFYRDHY</sequence>
<protein>
    <submittedName>
        <fullName evidence="2">Uncharacterized protein</fullName>
    </submittedName>
</protein>
<keyword evidence="3" id="KW-1185">Reference proteome</keyword>
<evidence type="ECO:0000313" key="2">
    <source>
        <dbReference type="EMBL" id="TYB31115.1"/>
    </source>
</evidence>
<organism evidence="2 3">
    <name type="scientific">Candidatus Mcinerneyibacterium aminivorans</name>
    <dbReference type="NCBI Taxonomy" id="2703815"/>
    <lineage>
        <taxon>Bacteria</taxon>
        <taxon>Candidatus Macinerneyibacteriota</taxon>
        <taxon>Candidatus Mcinerneyibacteria</taxon>
        <taxon>Candidatus Mcinerneyibacteriales</taxon>
        <taxon>Candidatus Mcinerneyibacteriaceae</taxon>
        <taxon>Candidatus Mcinerneyibacterium</taxon>
    </lineage>
</organism>
<evidence type="ECO:0000256" key="1">
    <source>
        <dbReference type="SAM" id="Coils"/>
    </source>
</evidence>
<comment type="caution">
    <text evidence="2">The sequence shown here is derived from an EMBL/GenBank/DDBJ whole genome shotgun (WGS) entry which is preliminary data.</text>
</comment>
<gene>
    <name evidence="2" type="ORF">FXF47_05615</name>
</gene>
<accession>A0A5D0MGU6</accession>
<keyword evidence="1" id="KW-0175">Coiled coil</keyword>